<dbReference type="PANTHER" id="PTHR43711:SF1">
    <property type="entry name" value="HISTIDINE KINASE 1"/>
    <property type="match status" value="1"/>
</dbReference>
<dbReference type="Gene3D" id="3.30.565.10">
    <property type="entry name" value="Histidine kinase-like ATPase, C-terminal domain"/>
    <property type="match status" value="1"/>
</dbReference>
<dbReference type="SMART" id="SM00387">
    <property type="entry name" value="HATPase_c"/>
    <property type="match status" value="1"/>
</dbReference>
<evidence type="ECO:0000256" key="6">
    <source>
        <dbReference type="ARBA" id="ARBA00023012"/>
    </source>
</evidence>
<dbReference type="InterPro" id="IPR050736">
    <property type="entry name" value="Sensor_HK_Regulatory"/>
</dbReference>
<dbReference type="Pfam" id="PF00512">
    <property type="entry name" value="HisKA"/>
    <property type="match status" value="1"/>
</dbReference>
<reference evidence="8" key="1">
    <citation type="journal article" date="2014" name="Int. J. Syst. Evol. Microbiol.">
        <title>Complete genome sequence of Corynebacterium casei LMG S-19264T (=DSM 44701T), isolated from a smear-ripened cheese.</title>
        <authorList>
            <consortium name="US DOE Joint Genome Institute (JGI-PGF)"/>
            <person name="Walter F."/>
            <person name="Albersmeier A."/>
            <person name="Kalinowski J."/>
            <person name="Ruckert C."/>
        </authorList>
    </citation>
    <scope>NUCLEOTIDE SEQUENCE</scope>
    <source>
        <strain evidence="8">KCTC 32513</strain>
    </source>
</reference>
<dbReference type="GO" id="GO:0000155">
    <property type="term" value="F:phosphorelay sensor kinase activity"/>
    <property type="evidence" value="ECO:0007669"/>
    <property type="project" value="InterPro"/>
</dbReference>
<dbReference type="SUPFAM" id="SSF55874">
    <property type="entry name" value="ATPase domain of HSP90 chaperone/DNA topoisomerase II/histidine kinase"/>
    <property type="match status" value="1"/>
</dbReference>
<dbReference type="EMBL" id="BMZH01000011">
    <property type="protein sequence ID" value="GHB00928.1"/>
    <property type="molecule type" value="Genomic_DNA"/>
</dbReference>
<protein>
    <recommendedName>
        <fullName evidence="2">histidine kinase</fullName>
        <ecNumber evidence="2">2.7.13.3</ecNumber>
    </recommendedName>
</protein>
<dbReference type="PANTHER" id="PTHR43711">
    <property type="entry name" value="TWO-COMPONENT HISTIDINE KINASE"/>
    <property type="match status" value="1"/>
</dbReference>
<keyword evidence="6" id="KW-0902">Two-component regulatory system</keyword>
<comment type="catalytic activity">
    <reaction evidence="1">
        <text>ATP + protein L-histidine = ADP + protein N-phospho-L-histidine.</text>
        <dbReference type="EC" id="2.7.13.3"/>
    </reaction>
</comment>
<keyword evidence="9" id="KW-1185">Reference proteome</keyword>
<dbReference type="SUPFAM" id="SSF55785">
    <property type="entry name" value="PYP-like sensor domain (PAS domain)"/>
    <property type="match status" value="1"/>
</dbReference>
<dbReference type="SUPFAM" id="SSF47384">
    <property type="entry name" value="Homodimeric domain of signal transducing histidine kinase"/>
    <property type="match status" value="1"/>
</dbReference>
<accession>A0A8J3CTL0</accession>
<reference evidence="8" key="2">
    <citation type="submission" date="2020-09" db="EMBL/GenBank/DDBJ databases">
        <authorList>
            <person name="Sun Q."/>
            <person name="Kim S."/>
        </authorList>
    </citation>
    <scope>NUCLEOTIDE SEQUENCE</scope>
    <source>
        <strain evidence="8">KCTC 32513</strain>
    </source>
</reference>
<dbReference type="CDD" id="cd00082">
    <property type="entry name" value="HisKA"/>
    <property type="match status" value="1"/>
</dbReference>
<dbReference type="Pfam" id="PF02518">
    <property type="entry name" value="HATPase_c"/>
    <property type="match status" value="1"/>
</dbReference>
<proteinExistence type="predicted"/>
<dbReference type="InterPro" id="IPR000014">
    <property type="entry name" value="PAS"/>
</dbReference>
<evidence type="ECO:0000256" key="4">
    <source>
        <dbReference type="ARBA" id="ARBA00022679"/>
    </source>
</evidence>
<dbReference type="Gene3D" id="1.10.287.130">
    <property type="match status" value="1"/>
</dbReference>
<evidence type="ECO:0000313" key="8">
    <source>
        <dbReference type="EMBL" id="GHB00928.1"/>
    </source>
</evidence>
<dbReference type="SMART" id="SM00388">
    <property type="entry name" value="HisKA"/>
    <property type="match status" value="1"/>
</dbReference>
<dbReference type="InterPro" id="IPR003594">
    <property type="entry name" value="HATPase_dom"/>
</dbReference>
<gene>
    <name evidence="8" type="ORF">GCM10009069_24820</name>
</gene>
<evidence type="ECO:0000256" key="5">
    <source>
        <dbReference type="ARBA" id="ARBA00022777"/>
    </source>
</evidence>
<feature type="domain" description="Histidine kinase" evidence="7">
    <location>
        <begin position="162"/>
        <end position="385"/>
    </location>
</feature>
<dbReference type="InterPro" id="IPR004358">
    <property type="entry name" value="Sig_transdc_His_kin-like_C"/>
</dbReference>
<keyword evidence="3" id="KW-0597">Phosphoprotein</keyword>
<dbReference type="CDD" id="cd00130">
    <property type="entry name" value="PAS"/>
    <property type="match status" value="1"/>
</dbReference>
<dbReference type="RefSeq" id="WP_189498912.1">
    <property type="nucleotide sequence ID" value="NZ_BMZH01000011.1"/>
</dbReference>
<dbReference type="InterPro" id="IPR005467">
    <property type="entry name" value="His_kinase_dom"/>
</dbReference>
<evidence type="ECO:0000259" key="7">
    <source>
        <dbReference type="PROSITE" id="PS50109"/>
    </source>
</evidence>
<dbReference type="SMART" id="SM00091">
    <property type="entry name" value="PAS"/>
    <property type="match status" value="1"/>
</dbReference>
<dbReference type="InterPro" id="IPR036890">
    <property type="entry name" value="HATPase_C_sf"/>
</dbReference>
<comment type="caution">
    <text evidence="8">The sequence shown here is derived from an EMBL/GenBank/DDBJ whole genome shotgun (WGS) entry which is preliminary data.</text>
</comment>
<dbReference type="PRINTS" id="PR00344">
    <property type="entry name" value="BCTRLSENSOR"/>
</dbReference>
<dbReference type="Gene3D" id="3.30.450.20">
    <property type="entry name" value="PAS domain"/>
    <property type="match status" value="1"/>
</dbReference>
<evidence type="ECO:0000256" key="1">
    <source>
        <dbReference type="ARBA" id="ARBA00000085"/>
    </source>
</evidence>
<dbReference type="Proteomes" id="UP000634004">
    <property type="component" value="Unassembled WGS sequence"/>
</dbReference>
<dbReference type="InterPro" id="IPR035965">
    <property type="entry name" value="PAS-like_dom_sf"/>
</dbReference>
<organism evidence="8 9">
    <name type="scientific">Algimonas arctica</name>
    <dbReference type="NCBI Taxonomy" id="1479486"/>
    <lineage>
        <taxon>Bacteria</taxon>
        <taxon>Pseudomonadati</taxon>
        <taxon>Pseudomonadota</taxon>
        <taxon>Alphaproteobacteria</taxon>
        <taxon>Maricaulales</taxon>
        <taxon>Robiginitomaculaceae</taxon>
        <taxon>Algimonas</taxon>
    </lineage>
</organism>
<dbReference type="PROSITE" id="PS50109">
    <property type="entry name" value="HIS_KIN"/>
    <property type="match status" value="1"/>
</dbReference>
<keyword evidence="4" id="KW-0808">Transferase</keyword>
<evidence type="ECO:0000256" key="2">
    <source>
        <dbReference type="ARBA" id="ARBA00012438"/>
    </source>
</evidence>
<keyword evidence="5 8" id="KW-0418">Kinase</keyword>
<dbReference type="InterPro" id="IPR036097">
    <property type="entry name" value="HisK_dim/P_sf"/>
</dbReference>
<evidence type="ECO:0000256" key="3">
    <source>
        <dbReference type="ARBA" id="ARBA00022553"/>
    </source>
</evidence>
<dbReference type="EC" id="2.7.13.3" evidence="2"/>
<dbReference type="InterPro" id="IPR003661">
    <property type="entry name" value="HisK_dim/P_dom"/>
</dbReference>
<evidence type="ECO:0000313" key="9">
    <source>
        <dbReference type="Proteomes" id="UP000634004"/>
    </source>
</evidence>
<sequence length="389" mass="43063">MMNDTHGDTSLNERDADFFENFPCGIILVGPNDIILEANATMAEWLDMPRTALVGKKFSELLNFGGRIAFETHVRPMLRMEGRVEELAFDLVNAQGDRVPFMANTKEQRSPNGTHISTQIALFKAIDRRTYERALLDAKNMAKSTAAREQEIAVFRERFIALLGHDLRNPLSAILSGASLLDRLGQGGRDDEHNKTLVNKRQFVVDGIKSSANRALNLVDDLLDMAKGRVGAEMEIERVAVASLGAELEKLVNEIRTASPTRDFVSNWTIDHPVEVDLPRLSQLLANLLSNAHRHGDEAGIVTVTGLTTQDSFKLYVENNGEAIPENVQATLFEPFVQGQGKTKKNGLGLGLFIVSQVAKAHSGQMEIQCDDNLIRFVFSMPRLTAPLE</sequence>
<dbReference type="AlphaFoldDB" id="A0A8J3CTL0"/>
<name>A0A8J3CTL0_9PROT</name>